<evidence type="ECO:0000256" key="9">
    <source>
        <dbReference type="ARBA" id="ARBA00022723"/>
    </source>
</evidence>
<dbReference type="GO" id="GO:0005737">
    <property type="term" value="C:cytoplasm"/>
    <property type="evidence" value="ECO:0007669"/>
    <property type="project" value="UniProtKB-ARBA"/>
</dbReference>
<dbReference type="Pfam" id="PF02744">
    <property type="entry name" value="GalP_UDP_tr_C"/>
    <property type="match status" value="1"/>
</dbReference>
<dbReference type="Pfam" id="PF10509">
    <property type="entry name" value="GalKase_gal_bdg"/>
    <property type="match status" value="1"/>
</dbReference>
<keyword evidence="14" id="KW-0408">Iron</keyword>
<dbReference type="FunFam" id="3.30.428.10:FF:000009">
    <property type="entry name" value="Galactose-1-phosphate uridylyltransferase"/>
    <property type="match status" value="1"/>
</dbReference>
<dbReference type="Gene3D" id="1.20.1440.340">
    <property type="match status" value="1"/>
</dbReference>
<proteinExistence type="inferred from homology"/>
<accession>A0A370TET4</accession>
<dbReference type="Gene3D" id="3.30.70.3170">
    <property type="match status" value="1"/>
</dbReference>
<dbReference type="EC" id="2.7.7.12" evidence="21"/>
<evidence type="ECO:0000256" key="12">
    <source>
        <dbReference type="ARBA" id="ARBA00022833"/>
    </source>
</evidence>
<evidence type="ECO:0000256" key="4">
    <source>
        <dbReference type="ARBA" id="ARBA00006566"/>
    </source>
</evidence>
<evidence type="ECO:0000256" key="20">
    <source>
        <dbReference type="ARBA" id="ARBA00049538"/>
    </source>
</evidence>
<keyword evidence="12" id="KW-0862">Zinc</keyword>
<gene>
    <name evidence="27" type="ORF">BP5553_08641</name>
</gene>
<evidence type="ECO:0000256" key="16">
    <source>
        <dbReference type="ARBA" id="ARBA00023144"/>
    </source>
</evidence>
<keyword evidence="15" id="KW-0752">Steroid biosynthesis</keyword>
<dbReference type="SUPFAM" id="SSF54211">
    <property type="entry name" value="Ribosomal protein S5 domain 2-like"/>
    <property type="match status" value="1"/>
</dbReference>
<dbReference type="Gene3D" id="3.30.428.10">
    <property type="entry name" value="HIT-like"/>
    <property type="match status" value="2"/>
</dbReference>
<keyword evidence="28" id="KW-1185">Reference proteome</keyword>
<dbReference type="Gene3D" id="3.30.230.10">
    <property type="match status" value="1"/>
</dbReference>
<dbReference type="PANTHER" id="PTHR11943:SF1">
    <property type="entry name" value="GALACTOSE-1-PHOSPHATE URIDYLYLTRANSFERASE"/>
    <property type="match status" value="1"/>
</dbReference>
<dbReference type="SUPFAM" id="SSF55060">
    <property type="entry name" value="GHMP Kinase, C-terminal domain"/>
    <property type="match status" value="1"/>
</dbReference>
<dbReference type="InterPro" id="IPR000705">
    <property type="entry name" value="Galactokinase"/>
</dbReference>
<keyword evidence="15" id="KW-0756">Sterol biosynthesis</keyword>
<dbReference type="InterPro" id="IPR019741">
    <property type="entry name" value="Galactokinase_CS"/>
</dbReference>
<evidence type="ECO:0000256" key="13">
    <source>
        <dbReference type="ARBA" id="ARBA00022840"/>
    </source>
</evidence>
<evidence type="ECO:0000256" key="19">
    <source>
        <dbReference type="ARBA" id="ARBA00023277"/>
    </source>
</evidence>
<evidence type="ECO:0000256" key="21">
    <source>
        <dbReference type="RuleBase" id="RU000506"/>
    </source>
</evidence>
<evidence type="ECO:0000259" key="23">
    <source>
        <dbReference type="Pfam" id="PF01087"/>
    </source>
</evidence>
<evidence type="ECO:0000256" key="10">
    <source>
        <dbReference type="ARBA" id="ARBA00022741"/>
    </source>
</evidence>
<evidence type="ECO:0000313" key="27">
    <source>
        <dbReference type="EMBL" id="RDL33202.1"/>
    </source>
</evidence>
<dbReference type="NCBIfam" id="TIGR00131">
    <property type="entry name" value="gal_kin"/>
    <property type="match status" value="1"/>
</dbReference>
<dbReference type="STRING" id="2656787.A0A370TET4"/>
<dbReference type="OrthoDB" id="418412at2759"/>
<dbReference type="InterPro" id="IPR020568">
    <property type="entry name" value="Ribosomal_Su5_D2-typ_SF"/>
</dbReference>
<evidence type="ECO:0000256" key="1">
    <source>
        <dbReference type="ARBA" id="ARBA00001107"/>
    </source>
</evidence>
<keyword evidence="17" id="KW-1207">Sterol metabolism</keyword>
<comment type="cofactor">
    <cofactor evidence="2">
        <name>Zn(2+)</name>
        <dbReference type="ChEBI" id="CHEBI:29105"/>
    </cofactor>
</comment>
<feature type="domain" description="Galactose-1-phosphate uridyl transferase N-terminal" evidence="23">
    <location>
        <begin position="529"/>
        <end position="733"/>
    </location>
</feature>
<keyword evidence="9 21" id="KW-0479">Metal-binding</keyword>
<dbReference type="EMBL" id="NPIC01000009">
    <property type="protein sequence ID" value="RDL33202.1"/>
    <property type="molecule type" value="Genomic_DNA"/>
</dbReference>
<dbReference type="PROSITE" id="PS00627">
    <property type="entry name" value="GHMP_KINASES_ATP"/>
    <property type="match status" value="1"/>
</dbReference>
<dbReference type="FunFam" id="3.30.428.10:FF:000001">
    <property type="entry name" value="Galactose-1-phosphate uridylyltransferase"/>
    <property type="match status" value="1"/>
</dbReference>
<dbReference type="RefSeq" id="XP_031866695.1">
    <property type="nucleotide sequence ID" value="XM_032017264.1"/>
</dbReference>
<dbReference type="PROSITE" id="PS00106">
    <property type="entry name" value="GALACTOKINASE"/>
    <property type="match status" value="1"/>
</dbReference>
<dbReference type="InterPro" id="IPR014721">
    <property type="entry name" value="Ribsml_uS5_D2-typ_fold_subgr"/>
</dbReference>
<dbReference type="Pfam" id="PF08544">
    <property type="entry name" value="GHMP_kinases_C"/>
    <property type="match status" value="1"/>
</dbReference>
<keyword evidence="19 21" id="KW-0119">Carbohydrate metabolism</keyword>
<evidence type="ECO:0000259" key="26">
    <source>
        <dbReference type="Pfam" id="PF10509"/>
    </source>
</evidence>
<dbReference type="PRINTS" id="PR00959">
    <property type="entry name" value="MEVGALKINASE"/>
</dbReference>
<keyword evidence="18" id="KW-0443">Lipid metabolism</keyword>
<evidence type="ECO:0000256" key="17">
    <source>
        <dbReference type="ARBA" id="ARBA00023166"/>
    </source>
</evidence>
<dbReference type="CDD" id="cd00608">
    <property type="entry name" value="GalT"/>
    <property type="match status" value="1"/>
</dbReference>
<dbReference type="GO" id="GO:0008270">
    <property type="term" value="F:zinc ion binding"/>
    <property type="evidence" value="ECO:0007669"/>
    <property type="project" value="InterPro"/>
</dbReference>
<feature type="domain" description="Galactose-1-phosphate uridyl transferase C-terminal" evidence="24">
    <location>
        <begin position="740"/>
        <end position="897"/>
    </location>
</feature>
<dbReference type="InterPro" id="IPR006204">
    <property type="entry name" value="GHMP_kinase_N_dom"/>
</dbReference>
<keyword evidence="8 21" id="KW-0548">Nucleotidyltransferase</keyword>
<dbReference type="GO" id="GO:0033499">
    <property type="term" value="P:galactose catabolic process via UDP-galactose, Leloir pathway"/>
    <property type="evidence" value="ECO:0007669"/>
    <property type="project" value="TreeGrafter"/>
</dbReference>
<comment type="pathway">
    <text evidence="3 21">Carbohydrate metabolism; galactose metabolism.</text>
</comment>
<dbReference type="GO" id="GO:0004335">
    <property type="term" value="F:galactokinase activity"/>
    <property type="evidence" value="ECO:0007669"/>
    <property type="project" value="UniProtKB-EC"/>
</dbReference>
<dbReference type="InterPro" id="IPR019539">
    <property type="entry name" value="GalKase_N"/>
</dbReference>
<keyword evidence="13" id="KW-0067">ATP-binding</keyword>
<evidence type="ECO:0000256" key="11">
    <source>
        <dbReference type="ARBA" id="ARBA00022777"/>
    </source>
</evidence>
<dbReference type="NCBIfam" id="TIGR00209">
    <property type="entry name" value="galT_1"/>
    <property type="match status" value="1"/>
</dbReference>
<dbReference type="InterPro" id="IPR013750">
    <property type="entry name" value="GHMP_kinase_C_dom"/>
</dbReference>
<dbReference type="InterPro" id="IPR036554">
    <property type="entry name" value="GHMP_kinase_C_sf"/>
</dbReference>
<evidence type="ECO:0000256" key="2">
    <source>
        <dbReference type="ARBA" id="ARBA00001947"/>
    </source>
</evidence>
<dbReference type="GO" id="GO:0005524">
    <property type="term" value="F:ATP binding"/>
    <property type="evidence" value="ECO:0007669"/>
    <property type="project" value="UniProtKB-KW"/>
</dbReference>
<evidence type="ECO:0000256" key="8">
    <source>
        <dbReference type="ARBA" id="ARBA00022695"/>
    </source>
</evidence>
<evidence type="ECO:0000259" key="25">
    <source>
        <dbReference type="Pfam" id="PF08544"/>
    </source>
</evidence>
<feature type="domain" description="GHMP kinase C-terminal" evidence="25">
    <location>
        <begin position="453"/>
        <end position="524"/>
    </location>
</feature>
<comment type="subunit">
    <text evidence="6">Homodimer.</text>
</comment>
<evidence type="ECO:0000259" key="22">
    <source>
        <dbReference type="Pfam" id="PF00288"/>
    </source>
</evidence>
<dbReference type="InterPro" id="IPR036265">
    <property type="entry name" value="HIT-like_sf"/>
</dbReference>
<protein>
    <recommendedName>
        <fullName evidence="21">Galactose-1-phosphate uridylyltransferase</fullName>
        <ecNumber evidence="21">2.7.7.12</ecNumber>
    </recommendedName>
</protein>
<evidence type="ECO:0000256" key="6">
    <source>
        <dbReference type="ARBA" id="ARBA00011738"/>
    </source>
</evidence>
<dbReference type="UniPathway" id="UPA00214"/>
<keyword evidence="15" id="KW-0444">Lipid biosynthesis</keyword>
<reference evidence="27 28" key="1">
    <citation type="journal article" date="2018" name="IMA Fungus">
        <title>IMA Genome-F 9: Draft genome sequence of Annulohypoxylon stygium, Aspergillus mulundensis, Berkeleyomyces basicola (syn. Thielaviopsis basicola), Ceratocystis smalleyi, two Cercospora beticola strains, Coleophoma cylindrospora, Fusarium fracticaudum, Phialophora cf. hyalina, and Morchella septimelata.</title>
        <authorList>
            <person name="Wingfield B.D."/>
            <person name="Bills G.F."/>
            <person name="Dong Y."/>
            <person name="Huang W."/>
            <person name="Nel W.J."/>
            <person name="Swalarsk-Parry B.S."/>
            <person name="Vaghefi N."/>
            <person name="Wilken P.M."/>
            <person name="An Z."/>
            <person name="de Beer Z.W."/>
            <person name="De Vos L."/>
            <person name="Chen L."/>
            <person name="Duong T.A."/>
            <person name="Gao Y."/>
            <person name="Hammerbacher A."/>
            <person name="Kikkert J.R."/>
            <person name="Li Y."/>
            <person name="Li H."/>
            <person name="Li K."/>
            <person name="Li Q."/>
            <person name="Liu X."/>
            <person name="Ma X."/>
            <person name="Naidoo K."/>
            <person name="Pethybridge S.J."/>
            <person name="Sun J."/>
            <person name="Steenkamp E.T."/>
            <person name="van der Nest M.A."/>
            <person name="van Wyk S."/>
            <person name="Wingfield M.J."/>
            <person name="Xiong C."/>
            <person name="Yue Q."/>
            <person name="Zhang X."/>
        </authorList>
    </citation>
    <scope>NUCLEOTIDE SEQUENCE [LARGE SCALE GENOMIC DNA]</scope>
    <source>
        <strain evidence="27 28">BP 5553</strain>
    </source>
</reference>
<dbReference type="InterPro" id="IPR019779">
    <property type="entry name" value="GalP_UDPtransf1_His-AS"/>
</dbReference>
<dbReference type="InterPro" id="IPR005850">
    <property type="entry name" value="GalP_Utransf_C"/>
</dbReference>
<dbReference type="PANTHER" id="PTHR11943">
    <property type="entry name" value="GALACTOSE-1-PHOSPHATE URIDYLYLTRANSFERASE"/>
    <property type="match status" value="1"/>
</dbReference>
<dbReference type="Proteomes" id="UP000254866">
    <property type="component" value="Unassembled WGS sequence"/>
</dbReference>
<dbReference type="InterPro" id="IPR001937">
    <property type="entry name" value="GalP_UDPtransf1"/>
</dbReference>
<dbReference type="GO" id="GO:0000411">
    <property type="term" value="P:positive regulation of transcription by galactose"/>
    <property type="evidence" value="ECO:0007669"/>
    <property type="project" value="UniProtKB-ARBA"/>
</dbReference>
<evidence type="ECO:0000256" key="14">
    <source>
        <dbReference type="ARBA" id="ARBA00023004"/>
    </source>
</evidence>
<comment type="catalytic activity">
    <reaction evidence="1 21">
        <text>alpha-D-galactose 1-phosphate + UDP-alpha-D-glucose = alpha-D-glucose 1-phosphate + UDP-alpha-D-galactose</text>
        <dbReference type="Rhea" id="RHEA:13989"/>
        <dbReference type="ChEBI" id="CHEBI:58336"/>
        <dbReference type="ChEBI" id="CHEBI:58601"/>
        <dbReference type="ChEBI" id="CHEBI:58885"/>
        <dbReference type="ChEBI" id="CHEBI:66914"/>
        <dbReference type="EC" id="2.7.7.12"/>
    </reaction>
</comment>
<keyword evidence="7 21" id="KW-0808">Transferase</keyword>
<keyword evidence="18" id="KW-0753">Steroid metabolism</keyword>
<dbReference type="FunFam" id="1.20.1440.340:FF:000003">
    <property type="entry name" value="GAL1p Galactokinase"/>
    <property type="match status" value="1"/>
</dbReference>
<evidence type="ECO:0000256" key="5">
    <source>
        <dbReference type="ARBA" id="ARBA00010951"/>
    </source>
</evidence>
<dbReference type="PROSITE" id="PS00117">
    <property type="entry name" value="GAL_P_UDP_TRANSF_I"/>
    <property type="match status" value="1"/>
</dbReference>
<dbReference type="GO" id="GO:0008108">
    <property type="term" value="F:UDP-glucose:hexose-1-phosphate uridylyltransferase activity"/>
    <property type="evidence" value="ECO:0007669"/>
    <property type="project" value="UniProtKB-EC"/>
</dbReference>
<organism evidence="27 28">
    <name type="scientific">Venustampulla echinocandica</name>
    <dbReference type="NCBI Taxonomy" id="2656787"/>
    <lineage>
        <taxon>Eukaryota</taxon>
        <taxon>Fungi</taxon>
        <taxon>Dikarya</taxon>
        <taxon>Ascomycota</taxon>
        <taxon>Pezizomycotina</taxon>
        <taxon>Leotiomycetes</taxon>
        <taxon>Helotiales</taxon>
        <taxon>Pleuroascaceae</taxon>
        <taxon>Venustampulla</taxon>
    </lineage>
</organism>
<feature type="domain" description="Galactokinase N-terminal" evidence="26">
    <location>
        <begin position="69"/>
        <end position="116"/>
    </location>
</feature>
<comment type="caution">
    <text evidence="27">The sequence shown here is derived from an EMBL/GenBank/DDBJ whole genome shotgun (WGS) entry which is preliminary data.</text>
</comment>
<dbReference type="GO" id="GO:0016126">
    <property type="term" value="P:sterol biosynthetic process"/>
    <property type="evidence" value="ECO:0007669"/>
    <property type="project" value="UniProtKB-KW"/>
</dbReference>
<feature type="domain" description="GHMP kinase N-terminal" evidence="22">
    <location>
        <begin position="164"/>
        <end position="257"/>
    </location>
</feature>
<evidence type="ECO:0000256" key="18">
    <source>
        <dbReference type="ARBA" id="ARBA00023221"/>
    </source>
</evidence>
<dbReference type="PRINTS" id="PR00473">
    <property type="entry name" value="GALCTOKINASE"/>
</dbReference>
<evidence type="ECO:0000256" key="15">
    <source>
        <dbReference type="ARBA" id="ARBA00023011"/>
    </source>
</evidence>
<dbReference type="FunFam" id="3.30.230.10:FF:000056">
    <property type="entry name" value="GAL1p Galactokinase"/>
    <property type="match status" value="1"/>
</dbReference>
<evidence type="ECO:0000313" key="28">
    <source>
        <dbReference type="Proteomes" id="UP000254866"/>
    </source>
</evidence>
<dbReference type="Pfam" id="PF01087">
    <property type="entry name" value="GalP_UDP_transf"/>
    <property type="match status" value="1"/>
</dbReference>
<dbReference type="SUPFAM" id="SSF54197">
    <property type="entry name" value="HIT-like"/>
    <property type="match status" value="2"/>
</dbReference>
<sequence length="916" mass="102497">MAGRRKGLLIHKHFWPIACTHTRRLPLPASYSEIAMMTEVVPVAHTLEDIYPPDAIPSQLNRWTHLLQTFKSIYLHPATFVARSPGRVNIIGEHVDYSLYPVLPMAITADCLLAVSIPDELGPASSTTLKVCLANVQRDKFPQREFELQYDDMEIDSNVHEWTNYFKCALRDTLKSLRTVRGSDFRPASMNVLLDSVVPVGGGLSSSAAFTTASILAVMVSNGEKSVNKTALTELAIVSERAVGVNSGGMDQSASVFSLRGNALYVDFIPSLHARPVYFPRTCPRVSFVIAQSFVAADKYTTGPVYYNLRVVECSLAAAYLHAVVNETSKPLPTDSSPLGISLRGFHKAYFASSTKPFNMQLLELVDLVKSTLTKDGYTREELSVALNISVVELKMRYESVFPVRTAMFKLRQRALHVFSEALRVQQFIQLLEHPAGFMSHDIGDSTETYNKKLGSLMNATQDSCRDLYQCSCPELDKLCAIARRAGSYGSRLTGAGWGGCSVHLVPTDRVEAVKAAWEKEYYNSVLDEISHRRYNPLRGSWLLVSPHRTKRPWQGQQETSENIALPKYDSACYLCPGNKRFQGDSNPKYDQTFVFLNDFSAVNEEQASYTSSIDPGDLSNTLLRAESVTGKCYVISFSPDHNVTLADLDPASILPVVHLWTSIYAAYLSPKSLLASFTPPTAVFTPRTEPTHEPAAPKAQYQWMQIFENKGAAMGCSNPHPHGQIWTTTGMPEEAAVELENLQKYRLKHNGNHLLEDYARLEVDKKERVVFQNDSFLVVCPWWAVWPFEVMILSKKHRRALVELNEVEKSAFAEAIAEVTRRYDNLFEMSFPYSSGIHQAPLDGTDEECNSSHLHMHFYPPLLRSATVRKFLVGYELMAEPQRDITPEQAAARLRSCGGGLYRKPPRDIITSSEE</sequence>
<dbReference type="InterPro" id="IPR005849">
    <property type="entry name" value="GalP_Utransf_N"/>
</dbReference>
<dbReference type="AlphaFoldDB" id="A0A370TET4"/>
<name>A0A370TET4_9HELO</name>
<comment type="catalytic activity">
    <reaction evidence="20">
        <text>alpha-D-galactose + ATP = alpha-D-galactose 1-phosphate + ADP + H(+)</text>
        <dbReference type="Rhea" id="RHEA:13553"/>
        <dbReference type="ChEBI" id="CHEBI:15378"/>
        <dbReference type="ChEBI" id="CHEBI:28061"/>
        <dbReference type="ChEBI" id="CHEBI:30616"/>
        <dbReference type="ChEBI" id="CHEBI:58336"/>
        <dbReference type="ChEBI" id="CHEBI:456216"/>
        <dbReference type="EC" id="2.7.1.6"/>
    </reaction>
    <physiologicalReaction direction="left-to-right" evidence="20">
        <dbReference type="Rhea" id="RHEA:13554"/>
    </physiologicalReaction>
</comment>
<evidence type="ECO:0000259" key="24">
    <source>
        <dbReference type="Pfam" id="PF02744"/>
    </source>
</evidence>
<keyword evidence="10" id="KW-0547">Nucleotide-binding</keyword>
<comment type="similarity">
    <text evidence="4">Belongs to the GHMP kinase family. GalK subfamily.</text>
</comment>
<evidence type="ECO:0000256" key="3">
    <source>
        <dbReference type="ARBA" id="ARBA00004947"/>
    </source>
</evidence>
<dbReference type="InterPro" id="IPR006203">
    <property type="entry name" value="GHMP_knse_ATP-bd_CS"/>
</dbReference>
<evidence type="ECO:0000256" key="7">
    <source>
        <dbReference type="ARBA" id="ARBA00022679"/>
    </source>
</evidence>
<keyword evidence="16 21" id="KW-0299">Galactose metabolism</keyword>
<comment type="similarity">
    <text evidence="5 21">Belongs to the galactose-1-phosphate uridylyltransferase type 1 family.</text>
</comment>
<dbReference type="GeneID" id="43601490"/>
<keyword evidence="11" id="KW-0418">Kinase</keyword>
<dbReference type="Pfam" id="PF00288">
    <property type="entry name" value="GHMP_kinases_N"/>
    <property type="match status" value="1"/>
</dbReference>